<comment type="caution">
    <text evidence="1">The sequence shown here is derived from an EMBL/GenBank/DDBJ whole genome shotgun (WGS) entry which is preliminary data.</text>
</comment>
<gene>
    <name evidence="1" type="ORF">C2845_PM07G01620</name>
</gene>
<dbReference type="STRING" id="4540.A0A3L6SL05"/>
<proteinExistence type="predicted"/>
<dbReference type="AlphaFoldDB" id="A0A3L6SL05"/>
<accession>A0A3L6SL05</accession>
<keyword evidence="2" id="KW-1185">Reference proteome</keyword>
<dbReference type="EMBL" id="PQIB02000004">
    <property type="protein sequence ID" value="RLN22243.1"/>
    <property type="molecule type" value="Genomic_DNA"/>
</dbReference>
<protein>
    <submittedName>
        <fullName evidence="1">Uncharacterized protein</fullName>
    </submittedName>
</protein>
<evidence type="ECO:0000313" key="2">
    <source>
        <dbReference type="Proteomes" id="UP000275267"/>
    </source>
</evidence>
<evidence type="ECO:0000313" key="1">
    <source>
        <dbReference type="EMBL" id="RLN22243.1"/>
    </source>
</evidence>
<dbReference type="OrthoDB" id="1931715at2759"/>
<name>A0A3L6SL05_PANMI</name>
<organism evidence="1 2">
    <name type="scientific">Panicum miliaceum</name>
    <name type="common">Proso millet</name>
    <name type="synonym">Broomcorn millet</name>
    <dbReference type="NCBI Taxonomy" id="4540"/>
    <lineage>
        <taxon>Eukaryota</taxon>
        <taxon>Viridiplantae</taxon>
        <taxon>Streptophyta</taxon>
        <taxon>Embryophyta</taxon>
        <taxon>Tracheophyta</taxon>
        <taxon>Spermatophyta</taxon>
        <taxon>Magnoliopsida</taxon>
        <taxon>Liliopsida</taxon>
        <taxon>Poales</taxon>
        <taxon>Poaceae</taxon>
        <taxon>PACMAD clade</taxon>
        <taxon>Panicoideae</taxon>
        <taxon>Panicodae</taxon>
        <taxon>Paniceae</taxon>
        <taxon>Panicinae</taxon>
        <taxon>Panicum</taxon>
        <taxon>Panicum sect. Panicum</taxon>
    </lineage>
</organism>
<reference evidence="2" key="1">
    <citation type="journal article" date="2019" name="Nat. Commun.">
        <title>The genome of broomcorn millet.</title>
        <authorList>
            <person name="Zou C."/>
            <person name="Miki D."/>
            <person name="Li D."/>
            <person name="Tang Q."/>
            <person name="Xiao L."/>
            <person name="Rajput S."/>
            <person name="Deng P."/>
            <person name="Jia W."/>
            <person name="Huang R."/>
            <person name="Zhang M."/>
            <person name="Sun Y."/>
            <person name="Hu J."/>
            <person name="Fu X."/>
            <person name="Schnable P.S."/>
            <person name="Li F."/>
            <person name="Zhang H."/>
            <person name="Feng B."/>
            <person name="Zhu X."/>
            <person name="Liu R."/>
            <person name="Schnable J.C."/>
            <person name="Zhu J.-K."/>
            <person name="Zhang H."/>
        </authorList>
    </citation>
    <scope>NUCLEOTIDE SEQUENCE [LARGE SCALE GENOMIC DNA]</scope>
</reference>
<dbReference type="Proteomes" id="UP000275267">
    <property type="component" value="Unassembled WGS sequence"/>
</dbReference>
<sequence length="111" mass="12322">MRSGDGDGYDAVYLSPQRFLGEPDSPDVLAMVSRLYCLRGTAPSPAAGSSCSTSAPRPRLAMAAADTTICPASPRSRLRVEPHRRIDLRLQKIELLRLRVILRRCRIELCR</sequence>